<dbReference type="KEGG" id="cyz:C3B44_06200"/>
<evidence type="ECO:0000313" key="2">
    <source>
        <dbReference type="Proteomes" id="UP000244989"/>
    </source>
</evidence>
<dbReference type="OrthoDB" id="4426164at2"/>
<gene>
    <name evidence="1" type="ORF">DF222_07285</name>
</gene>
<comment type="caution">
    <text evidence="1">The sequence shown here is derived from an EMBL/GenBank/DDBJ whole genome shotgun (WGS) entry which is preliminary data.</text>
</comment>
<reference evidence="2" key="1">
    <citation type="submission" date="2018-04" db="EMBL/GenBank/DDBJ databases">
        <authorList>
            <person name="Liu S."/>
            <person name="Wang Z."/>
            <person name="Li J."/>
        </authorList>
    </citation>
    <scope>NUCLEOTIDE SEQUENCE [LARGE SCALE GENOMIC DNA]</scope>
    <source>
        <strain evidence="2">2189</strain>
    </source>
</reference>
<dbReference type="RefSeq" id="WP_108431607.1">
    <property type="nucleotide sequence ID" value="NZ_CP026947.1"/>
</dbReference>
<dbReference type="EMBL" id="QEEZ01000012">
    <property type="protein sequence ID" value="PWC01454.1"/>
    <property type="molecule type" value="Genomic_DNA"/>
</dbReference>
<accession>A0A2U1T624</accession>
<keyword evidence="2" id="KW-1185">Reference proteome</keyword>
<proteinExistence type="predicted"/>
<evidence type="ECO:0000313" key="1">
    <source>
        <dbReference type="EMBL" id="PWC01454.1"/>
    </source>
</evidence>
<organism evidence="1 2">
    <name type="scientific">Corynebacterium yudongzhengii</name>
    <dbReference type="NCBI Taxonomy" id="2080740"/>
    <lineage>
        <taxon>Bacteria</taxon>
        <taxon>Bacillati</taxon>
        <taxon>Actinomycetota</taxon>
        <taxon>Actinomycetes</taxon>
        <taxon>Mycobacteriales</taxon>
        <taxon>Corynebacteriaceae</taxon>
        <taxon>Corynebacterium</taxon>
    </lineage>
</organism>
<sequence>MAKKKRTCNSRKIQRYGSALDIYDASRRDPLEGLRQANLTPKKRCCKKTVRCKNCPLVVNKLQRALYAGMVDSEDLLNYSDELRGTA</sequence>
<protein>
    <submittedName>
        <fullName evidence="1">Uncharacterized protein</fullName>
    </submittedName>
</protein>
<dbReference type="AlphaFoldDB" id="A0A2U1T624"/>
<dbReference type="Proteomes" id="UP000244989">
    <property type="component" value="Unassembled WGS sequence"/>
</dbReference>
<name>A0A2U1T624_9CORY</name>